<feature type="region of interest" description="Disordered" evidence="12">
    <location>
        <begin position="191"/>
        <end position="215"/>
    </location>
</feature>
<evidence type="ECO:0000256" key="12">
    <source>
        <dbReference type="SAM" id="MobiDB-lite"/>
    </source>
</evidence>
<evidence type="ECO:0000256" key="9">
    <source>
        <dbReference type="ARBA" id="ARBA00023128"/>
    </source>
</evidence>
<evidence type="ECO:0000256" key="2">
    <source>
        <dbReference type="ARBA" id="ARBA00009874"/>
    </source>
</evidence>
<dbReference type="AlphaFoldDB" id="A0A871R828"/>
<dbReference type="KEGG" id="bbrx:BRETT_002825"/>
<dbReference type="OrthoDB" id="10016939at2759"/>
<evidence type="ECO:0000256" key="8">
    <source>
        <dbReference type="ARBA" id="ARBA00023010"/>
    </source>
</evidence>
<dbReference type="GO" id="GO:0005741">
    <property type="term" value="C:mitochondrial outer membrane"/>
    <property type="evidence" value="ECO:0007669"/>
    <property type="project" value="UniProtKB-SubCell"/>
</dbReference>
<keyword evidence="8" id="KW-0811">Translocation</keyword>
<evidence type="ECO:0000256" key="4">
    <source>
        <dbReference type="ARBA" id="ARBA00022692"/>
    </source>
</evidence>
<evidence type="ECO:0000313" key="13">
    <source>
        <dbReference type="EMBL" id="QOU22643.1"/>
    </source>
</evidence>
<comment type="subcellular location">
    <subcellularLocation>
        <location evidence="1">Mitochondrion outer membrane</location>
        <topology evidence="1">Single-pass membrane protein</topology>
    </subcellularLocation>
</comment>
<keyword evidence="6" id="KW-0653">Protein transport</keyword>
<name>A0A871R828_DEKBR</name>
<evidence type="ECO:0000256" key="7">
    <source>
        <dbReference type="ARBA" id="ARBA00022989"/>
    </source>
</evidence>
<evidence type="ECO:0000313" key="14">
    <source>
        <dbReference type="Proteomes" id="UP000663131"/>
    </source>
</evidence>
<accession>A0A871R828</accession>
<evidence type="ECO:0008006" key="15">
    <source>
        <dbReference type="Google" id="ProtNLM"/>
    </source>
</evidence>
<dbReference type="GeneID" id="64574749"/>
<keyword evidence="10" id="KW-0472">Membrane</keyword>
<reference evidence="13" key="2">
    <citation type="journal article" name="BMC Genomics">
        <title>New genome assemblies reveal patterns of domestication and adaptation across Brettanomyces (Dekkera) species.</title>
        <authorList>
            <person name="Roach M.J."/>
            <person name="Borneman A.R."/>
        </authorList>
    </citation>
    <scope>NUCLEOTIDE SEQUENCE</scope>
    <source>
        <strain evidence="13">UCD 2041</strain>
    </source>
</reference>
<dbReference type="EMBL" id="CP063137">
    <property type="protein sequence ID" value="QOU22643.1"/>
    <property type="molecule type" value="Genomic_DNA"/>
</dbReference>
<dbReference type="Pfam" id="PF04281">
    <property type="entry name" value="Tom22"/>
    <property type="match status" value="1"/>
</dbReference>
<keyword evidence="5" id="KW-1000">Mitochondrion outer membrane</keyword>
<evidence type="ECO:0000256" key="3">
    <source>
        <dbReference type="ARBA" id="ARBA00022448"/>
    </source>
</evidence>
<evidence type="ECO:0000256" key="5">
    <source>
        <dbReference type="ARBA" id="ARBA00022787"/>
    </source>
</evidence>
<keyword evidence="9" id="KW-0496">Mitochondrion</keyword>
<feature type="region of interest" description="Disordered" evidence="12">
    <location>
        <begin position="91"/>
        <end position="117"/>
    </location>
</feature>
<gene>
    <name evidence="13" type="ORF">BRETT_002825</name>
</gene>
<keyword evidence="11" id="KW-0675">Receptor</keyword>
<dbReference type="PANTHER" id="PTHR12504">
    <property type="entry name" value="MITOCHONDRIAL IMPORT RECEPTOR SUBUNIT TOM22"/>
    <property type="match status" value="1"/>
</dbReference>
<dbReference type="GO" id="GO:0006886">
    <property type="term" value="P:intracellular protein transport"/>
    <property type="evidence" value="ECO:0007669"/>
    <property type="project" value="InterPro"/>
</dbReference>
<dbReference type="PANTHER" id="PTHR12504:SF0">
    <property type="entry name" value="MITOCHONDRIAL IMPORT RECEPTOR SUBUNIT TOM22 HOMOLOG"/>
    <property type="match status" value="1"/>
</dbReference>
<feature type="region of interest" description="Disordered" evidence="12">
    <location>
        <begin position="32"/>
        <end position="74"/>
    </location>
</feature>
<feature type="compositionally biased region" description="Acidic residues" evidence="12">
    <location>
        <begin position="100"/>
        <end position="117"/>
    </location>
</feature>
<evidence type="ECO:0000256" key="11">
    <source>
        <dbReference type="ARBA" id="ARBA00023170"/>
    </source>
</evidence>
<dbReference type="Proteomes" id="UP000663131">
    <property type="component" value="Chromosome 9"/>
</dbReference>
<dbReference type="CDD" id="cd22884">
    <property type="entry name" value="TOM22"/>
    <property type="match status" value="1"/>
</dbReference>
<reference evidence="13" key="1">
    <citation type="submission" date="2020-10" db="EMBL/GenBank/DDBJ databases">
        <authorList>
            <person name="Palmer J.M."/>
        </authorList>
    </citation>
    <scope>NUCLEOTIDE SEQUENCE</scope>
    <source>
        <strain evidence="13">UCD 2041</strain>
    </source>
</reference>
<keyword evidence="3" id="KW-0813">Transport</keyword>
<proteinExistence type="inferred from homology"/>
<feature type="compositionally biased region" description="Acidic residues" evidence="12">
    <location>
        <begin position="55"/>
        <end position="66"/>
    </location>
</feature>
<evidence type="ECO:0000256" key="1">
    <source>
        <dbReference type="ARBA" id="ARBA00004572"/>
    </source>
</evidence>
<dbReference type="RefSeq" id="XP_041139136.1">
    <property type="nucleotide sequence ID" value="XM_041281345.1"/>
</dbReference>
<evidence type="ECO:0000256" key="6">
    <source>
        <dbReference type="ARBA" id="ARBA00022927"/>
    </source>
</evidence>
<sequence>MVSLTEVKENKPTHEEVDAVLTDAIYNAENAAKSAEDNLKEAEKSAGENSTAPEEQAEEVTNEDTDNLAKAAQEAAEAILKAEIEANDADAAALTKADESDSESDSDDDDFDDDFDPDETLAERISALKDIFPPQLRSSVVSGANALQSGCKGLAHKFGVSLWYLTTTALLLGAPLALSILHETQLSELEKEMNMQQSSSDILTPGASDKQDEKK</sequence>
<dbReference type="InterPro" id="IPR005683">
    <property type="entry name" value="Tom22"/>
</dbReference>
<protein>
    <recommendedName>
        <fullName evidence="15">Mitochondrial import receptor subunit TOM22</fullName>
    </recommendedName>
</protein>
<feature type="compositionally biased region" description="Basic and acidic residues" evidence="12">
    <location>
        <begin position="34"/>
        <end position="46"/>
    </location>
</feature>
<comment type="similarity">
    <text evidence="2">Belongs to the Tom22 family.</text>
</comment>
<keyword evidence="4" id="KW-0812">Transmembrane</keyword>
<keyword evidence="7" id="KW-1133">Transmembrane helix</keyword>
<evidence type="ECO:0000256" key="10">
    <source>
        <dbReference type="ARBA" id="ARBA00023136"/>
    </source>
</evidence>
<organism evidence="13 14">
    <name type="scientific">Dekkera bruxellensis</name>
    <name type="common">Brettanomyces custersii</name>
    <dbReference type="NCBI Taxonomy" id="5007"/>
    <lineage>
        <taxon>Eukaryota</taxon>
        <taxon>Fungi</taxon>
        <taxon>Dikarya</taxon>
        <taxon>Ascomycota</taxon>
        <taxon>Saccharomycotina</taxon>
        <taxon>Pichiomycetes</taxon>
        <taxon>Pichiales</taxon>
        <taxon>Pichiaceae</taxon>
        <taxon>Brettanomyces</taxon>
    </lineage>
</organism>